<feature type="region of interest" description="Disordered" evidence="1">
    <location>
        <begin position="67"/>
        <end position="127"/>
    </location>
</feature>
<gene>
    <name evidence="2" type="ORF">QYT958_LOCUS38224</name>
</gene>
<accession>A0A822AC08</accession>
<organism evidence="2 3">
    <name type="scientific">Rotaria socialis</name>
    <dbReference type="NCBI Taxonomy" id="392032"/>
    <lineage>
        <taxon>Eukaryota</taxon>
        <taxon>Metazoa</taxon>
        <taxon>Spiralia</taxon>
        <taxon>Gnathifera</taxon>
        <taxon>Rotifera</taxon>
        <taxon>Eurotatoria</taxon>
        <taxon>Bdelloidea</taxon>
        <taxon>Philodinida</taxon>
        <taxon>Philodinidae</taxon>
        <taxon>Rotaria</taxon>
    </lineage>
</organism>
<feature type="non-terminal residue" evidence="2">
    <location>
        <position position="1"/>
    </location>
</feature>
<protein>
    <submittedName>
        <fullName evidence="2">Uncharacterized protein</fullName>
    </submittedName>
</protein>
<dbReference type="AlphaFoldDB" id="A0A822AC08"/>
<reference evidence="2" key="1">
    <citation type="submission" date="2021-02" db="EMBL/GenBank/DDBJ databases">
        <authorList>
            <person name="Nowell W R."/>
        </authorList>
    </citation>
    <scope>NUCLEOTIDE SEQUENCE</scope>
</reference>
<comment type="caution">
    <text evidence="2">The sequence shown here is derived from an EMBL/GenBank/DDBJ whole genome shotgun (WGS) entry which is preliminary data.</text>
</comment>
<evidence type="ECO:0000313" key="3">
    <source>
        <dbReference type="Proteomes" id="UP000663848"/>
    </source>
</evidence>
<dbReference type="Proteomes" id="UP000663848">
    <property type="component" value="Unassembled WGS sequence"/>
</dbReference>
<proteinExistence type="predicted"/>
<name>A0A822AC08_9BILA</name>
<sequence>NVDADESTRIPSSSIVAGEGNNYKSIITMDSTVLRLIRRYDPVGSNTTGIKARRTLESTRGLWNTFASKIEPPQPPASSPFLSRRSLTTSYEDEIPAKQPSTPRLQRQQAIQETHEPESLPSSLANNPIRPILKY</sequence>
<evidence type="ECO:0000256" key="1">
    <source>
        <dbReference type="SAM" id="MobiDB-lite"/>
    </source>
</evidence>
<dbReference type="EMBL" id="CAJOBR010033161">
    <property type="protein sequence ID" value="CAF5002044.1"/>
    <property type="molecule type" value="Genomic_DNA"/>
</dbReference>
<feature type="compositionally biased region" description="Polar residues" evidence="1">
    <location>
        <begin position="99"/>
        <end position="112"/>
    </location>
</feature>
<feature type="non-terminal residue" evidence="2">
    <location>
        <position position="135"/>
    </location>
</feature>
<evidence type="ECO:0000313" key="2">
    <source>
        <dbReference type="EMBL" id="CAF5002044.1"/>
    </source>
</evidence>